<dbReference type="Proteomes" id="UP000608890">
    <property type="component" value="Unassembled WGS sequence"/>
</dbReference>
<feature type="transmembrane region" description="Helical" evidence="8">
    <location>
        <begin position="640"/>
        <end position="658"/>
    </location>
</feature>
<accession>A0A917U168</accession>
<feature type="domain" description="SSD" evidence="9">
    <location>
        <begin position="217"/>
        <end position="341"/>
    </location>
</feature>
<keyword evidence="6 8" id="KW-0472">Membrane</keyword>
<evidence type="ECO:0000256" key="2">
    <source>
        <dbReference type="ARBA" id="ARBA00010157"/>
    </source>
</evidence>
<dbReference type="Gene3D" id="1.20.1640.10">
    <property type="entry name" value="Multidrug efflux transporter AcrB transmembrane domain"/>
    <property type="match status" value="2"/>
</dbReference>
<feature type="transmembrane region" description="Helical" evidence="8">
    <location>
        <begin position="524"/>
        <end position="542"/>
    </location>
</feature>
<dbReference type="Pfam" id="PF03176">
    <property type="entry name" value="MMPL"/>
    <property type="match status" value="2"/>
</dbReference>
<evidence type="ECO:0000256" key="8">
    <source>
        <dbReference type="SAM" id="Phobius"/>
    </source>
</evidence>
<dbReference type="PROSITE" id="PS50156">
    <property type="entry name" value="SSD"/>
    <property type="match status" value="1"/>
</dbReference>
<evidence type="ECO:0000256" key="6">
    <source>
        <dbReference type="ARBA" id="ARBA00023136"/>
    </source>
</evidence>
<dbReference type="SUPFAM" id="SSF82866">
    <property type="entry name" value="Multidrug efflux transporter AcrB transmembrane domain"/>
    <property type="match status" value="2"/>
</dbReference>
<protein>
    <submittedName>
        <fullName evidence="10">Membrane protein</fullName>
    </submittedName>
</protein>
<sequence>MASGFVAAVGSWCFRHRWLVVSLWLVAVLGGALASGPVFSRLADATASGSTESAEGLRRIAAGTADGGQILALVDGVDVPSSGVRDVVNRLVDDLGQNPAVLRVDPPYAQTPQAARQIAADRRALIVTIVLKSADPAAKSAVIDDLTVQLHSVEQKLRAAGQQSAVVKVGGNAALNRETNRAVQSDVQRAELISLPITLLVLIVVFGGIVAASMPVLAAVVSMAGSMLLLLGFSTFVDLDQNVVTVTTLLGLGLSIDYGLLLVARVREELLSGVPVESAVSRAWATAGRTIMFSALTVAGALTGLLAFEVTQLRALAAAGISIAVVAMLTALTFTAALLGLVGRWIKPSRHRQRRVAAGAASDERGFFAALSRLVQRRAGVVAALTVALLLLAGSPLLGAVIKFPQLENLPDSIEAKQVATALQDRFNVAQRPAVRVVATGDAAGLQRWATGWAADPAVAAVGVAQPISDTLASVQFEVKGEPQGAEAQGLVHRLRSDRPDSGQSWVIGDTAVLVDTLSVIRKALPLGIAITVLAMLVLLFAMTGSVIVPIKAVLANAVSLGATFGVMVAVFEHGYLAGPLNMLVVGGLDPFVIVIVVAFAFGLSMDYEVFLLGRIKEYVEAGHDSDTAVRRGLQQTGRIITSAALLMVIVFVCFASGRTGSVQQLGLGLTLSVLVDATIVRCLLVPATMTLLGGANWWAPQPLRRLHERFGLRERTLPPVSPAASQTIENRAPADAVRRHGDG</sequence>
<feature type="transmembrane region" description="Helical" evidence="8">
    <location>
        <begin position="678"/>
        <end position="700"/>
    </location>
</feature>
<feature type="transmembrane region" description="Helical" evidence="8">
    <location>
        <begin position="291"/>
        <end position="310"/>
    </location>
</feature>
<dbReference type="InterPro" id="IPR050545">
    <property type="entry name" value="Mycobact_MmpL"/>
</dbReference>
<keyword evidence="11" id="KW-1185">Reference proteome</keyword>
<comment type="similarity">
    <text evidence="2">Belongs to the resistance-nodulation-cell division (RND) (TC 2.A.6) family. MmpL subfamily.</text>
</comment>
<proteinExistence type="inferred from homology"/>
<dbReference type="GO" id="GO:0005886">
    <property type="term" value="C:plasma membrane"/>
    <property type="evidence" value="ECO:0007669"/>
    <property type="project" value="UniProtKB-SubCell"/>
</dbReference>
<feature type="transmembrane region" description="Helical" evidence="8">
    <location>
        <begin position="592"/>
        <end position="613"/>
    </location>
</feature>
<gene>
    <name evidence="10" type="ORF">GCM10011608_35190</name>
</gene>
<evidence type="ECO:0000256" key="3">
    <source>
        <dbReference type="ARBA" id="ARBA00022475"/>
    </source>
</evidence>
<reference evidence="10" key="2">
    <citation type="submission" date="2020-09" db="EMBL/GenBank/DDBJ databases">
        <authorList>
            <person name="Sun Q."/>
            <person name="Zhou Y."/>
        </authorList>
    </citation>
    <scope>NUCLEOTIDE SEQUENCE</scope>
    <source>
        <strain evidence="10">CGMCC 4.7312</strain>
    </source>
</reference>
<dbReference type="AlphaFoldDB" id="A0A917U168"/>
<dbReference type="PANTHER" id="PTHR33406">
    <property type="entry name" value="MEMBRANE PROTEIN MJ1562-RELATED"/>
    <property type="match status" value="1"/>
</dbReference>
<feature type="transmembrane region" description="Helical" evidence="8">
    <location>
        <begin position="243"/>
        <end position="263"/>
    </location>
</feature>
<organism evidence="10 11">
    <name type="scientific">Micromonospora sonchi</name>
    <dbReference type="NCBI Taxonomy" id="1763543"/>
    <lineage>
        <taxon>Bacteria</taxon>
        <taxon>Bacillati</taxon>
        <taxon>Actinomycetota</taxon>
        <taxon>Actinomycetes</taxon>
        <taxon>Micromonosporales</taxon>
        <taxon>Micromonosporaceae</taxon>
        <taxon>Micromonospora</taxon>
    </lineage>
</organism>
<evidence type="ECO:0000256" key="1">
    <source>
        <dbReference type="ARBA" id="ARBA00004651"/>
    </source>
</evidence>
<dbReference type="InterPro" id="IPR004869">
    <property type="entry name" value="MMPL_dom"/>
</dbReference>
<evidence type="ECO:0000256" key="4">
    <source>
        <dbReference type="ARBA" id="ARBA00022692"/>
    </source>
</evidence>
<keyword evidence="5 8" id="KW-1133">Transmembrane helix</keyword>
<dbReference type="InterPro" id="IPR000731">
    <property type="entry name" value="SSD"/>
</dbReference>
<comment type="caution">
    <text evidence="10">The sequence shown here is derived from an EMBL/GenBank/DDBJ whole genome shotgun (WGS) entry which is preliminary data.</text>
</comment>
<keyword evidence="3" id="KW-1003">Cell membrane</keyword>
<evidence type="ECO:0000259" key="9">
    <source>
        <dbReference type="PROSITE" id="PS50156"/>
    </source>
</evidence>
<feature type="transmembrane region" description="Helical" evidence="8">
    <location>
        <begin position="381"/>
        <end position="402"/>
    </location>
</feature>
<keyword evidence="4 8" id="KW-0812">Transmembrane</keyword>
<dbReference type="EMBL" id="BMNB01000015">
    <property type="protein sequence ID" value="GGM47393.1"/>
    <property type="molecule type" value="Genomic_DNA"/>
</dbReference>
<reference evidence="10" key="1">
    <citation type="journal article" date="2014" name="Int. J. Syst. Evol. Microbiol.">
        <title>Complete genome sequence of Corynebacterium casei LMG S-19264T (=DSM 44701T), isolated from a smear-ripened cheese.</title>
        <authorList>
            <consortium name="US DOE Joint Genome Institute (JGI-PGF)"/>
            <person name="Walter F."/>
            <person name="Albersmeier A."/>
            <person name="Kalinowski J."/>
            <person name="Ruckert C."/>
        </authorList>
    </citation>
    <scope>NUCLEOTIDE SEQUENCE</scope>
    <source>
        <strain evidence="10">CGMCC 4.7312</strain>
    </source>
</reference>
<evidence type="ECO:0000313" key="10">
    <source>
        <dbReference type="EMBL" id="GGM47393.1"/>
    </source>
</evidence>
<evidence type="ECO:0000256" key="5">
    <source>
        <dbReference type="ARBA" id="ARBA00022989"/>
    </source>
</evidence>
<evidence type="ECO:0000313" key="11">
    <source>
        <dbReference type="Proteomes" id="UP000608890"/>
    </source>
</evidence>
<dbReference type="PANTHER" id="PTHR33406:SF11">
    <property type="entry name" value="MEMBRANE PROTEIN SCO6666-RELATED"/>
    <property type="match status" value="1"/>
</dbReference>
<feature type="transmembrane region" description="Helical" evidence="8">
    <location>
        <begin position="554"/>
        <end position="572"/>
    </location>
</feature>
<feature type="region of interest" description="Disordered" evidence="7">
    <location>
        <begin position="720"/>
        <end position="744"/>
    </location>
</feature>
<evidence type="ECO:0000256" key="7">
    <source>
        <dbReference type="SAM" id="MobiDB-lite"/>
    </source>
</evidence>
<dbReference type="RefSeq" id="WP_189045639.1">
    <property type="nucleotide sequence ID" value="NZ_BMNB01000015.1"/>
</dbReference>
<comment type="subcellular location">
    <subcellularLocation>
        <location evidence="1">Cell membrane</location>
        <topology evidence="1">Multi-pass membrane protein</topology>
    </subcellularLocation>
</comment>
<feature type="transmembrane region" description="Helical" evidence="8">
    <location>
        <begin position="192"/>
        <end position="211"/>
    </location>
</feature>
<name>A0A917U168_9ACTN</name>
<feature type="transmembrane region" description="Helical" evidence="8">
    <location>
        <begin position="316"/>
        <end position="346"/>
    </location>
</feature>